<reference evidence="1" key="2">
    <citation type="journal article" date="2015" name="Fish Shellfish Immunol.">
        <title>Early steps in the European eel (Anguilla anguilla)-Vibrio vulnificus interaction in the gills: Role of the RtxA13 toxin.</title>
        <authorList>
            <person name="Callol A."/>
            <person name="Pajuelo D."/>
            <person name="Ebbesson L."/>
            <person name="Teles M."/>
            <person name="MacKenzie S."/>
            <person name="Amaro C."/>
        </authorList>
    </citation>
    <scope>NUCLEOTIDE SEQUENCE</scope>
</reference>
<proteinExistence type="predicted"/>
<organism evidence="1">
    <name type="scientific">Anguilla anguilla</name>
    <name type="common">European freshwater eel</name>
    <name type="synonym">Muraena anguilla</name>
    <dbReference type="NCBI Taxonomy" id="7936"/>
    <lineage>
        <taxon>Eukaryota</taxon>
        <taxon>Metazoa</taxon>
        <taxon>Chordata</taxon>
        <taxon>Craniata</taxon>
        <taxon>Vertebrata</taxon>
        <taxon>Euteleostomi</taxon>
        <taxon>Actinopterygii</taxon>
        <taxon>Neopterygii</taxon>
        <taxon>Teleostei</taxon>
        <taxon>Anguilliformes</taxon>
        <taxon>Anguillidae</taxon>
        <taxon>Anguilla</taxon>
    </lineage>
</organism>
<protein>
    <submittedName>
        <fullName evidence="1">Uncharacterized protein</fullName>
    </submittedName>
</protein>
<reference evidence="1" key="1">
    <citation type="submission" date="2014-11" db="EMBL/GenBank/DDBJ databases">
        <authorList>
            <person name="Amaro Gonzalez C."/>
        </authorList>
    </citation>
    <scope>NUCLEOTIDE SEQUENCE</scope>
</reference>
<evidence type="ECO:0000313" key="1">
    <source>
        <dbReference type="EMBL" id="JAH59975.1"/>
    </source>
</evidence>
<name>A0A0E9U482_ANGAN</name>
<accession>A0A0E9U482</accession>
<dbReference type="EMBL" id="GBXM01048602">
    <property type="protein sequence ID" value="JAH59975.1"/>
    <property type="molecule type" value="Transcribed_RNA"/>
</dbReference>
<dbReference type="AlphaFoldDB" id="A0A0E9U482"/>
<sequence length="20" mass="2546">MWRVLRFLPCVFSQCWPEFT</sequence>